<keyword evidence="5" id="KW-0418">Kinase</keyword>
<accession>A0A9P1DGI5</accession>
<dbReference type="Proteomes" id="UP001152797">
    <property type="component" value="Unassembled WGS sequence"/>
</dbReference>
<keyword evidence="5" id="KW-0808">Transferase</keyword>
<dbReference type="InterPro" id="IPR027417">
    <property type="entry name" value="P-loop_NTPase"/>
</dbReference>
<gene>
    <name evidence="4" type="ORF">C1SCF055_LOCUS34569</name>
</gene>
<dbReference type="EMBL" id="CAMXCT020004458">
    <property type="protein sequence ID" value="CAL1162571.1"/>
    <property type="molecule type" value="Genomic_DNA"/>
</dbReference>
<evidence type="ECO:0000313" key="5">
    <source>
        <dbReference type="EMBL" id="CAL4796508.1"/>
    </source>
</evidence>
<name>A0A9P1DGI5_9DINO</name>
<keyword evidence="6" id="KW-1185">Reference proteome</keyword>
<dbReference type="SUPFAM" id="SSF52540">
    <property type="entry name" value="P-loop containing nucleoside triphosphate hydrolases"/>
    <property type="match status" value="1"/>
</dbReference>
<sequence>MAMQFDPRDRCLHICMLGDAGIGHSSFLKCYGAQAQAGENAEDFSFMPDKPLCSLQNLVAMVELDGEPCRVRFTDEASGSKFDAMREAAIHAAHVHMLCFRADQPETFASIRQQWLPTLWEMQAEAPWLLVALAADVRERNKVTGDVNSVPQEEAEELVKRFGGWGYLECSAFFPETVQMVVDEALTAAYTYYRLQWQLHPPEVASPPRTAGDTKASWTAAPEEGYERLWLPHETLTVADDHVPVTEDQIREGLSQLGDSCTRQHAYVRCDLMAMNLTSLVKIRQWDQLQFLNVSRNRLQSLEPLGALRHLLHLNASHNLLIRSESFTAPDALETCDMSYNMLAELGDWKVHRYLRELNLRGNYISYVGSGLKGNHELRMLDLSENFISKMQQNLDDLELRTLNLAQNKLSSLEGVQRLSKLHCLDVRHNHLTSISALKAEDIPRLRKLRLSENRISQMREVDQLASFAFLSELYMHPNPVSQLPQYRAQVLHRLPRLRQLDNQQVTPEERVKTEVIYGADVETRQDIFEQLLPEETFVDRRLMTEALISQLEVEQFGRNGDAGPFGCEPNSDPTYGDPPRTKLQMAKFRQRVEQTRRGGFPEGVANFSEYPAPYHSNSAYDEDLAETLEAVAEGGCEELWLGAAEISPAGIREIIAFMQDTSSRLCHIDLAGCSSAALLGAELLKSFPLDRGCSIELENCGLADSTVARLRNKSEDVSRALNQAAAERRRIAQRLKDYAEMKEFLNVRAERLLPRGEAPEPPPLLCHPAQWLSGSTEPQKALEGFLRANPNKLMDAGDSWTMSKRSGDKIHLNADQFKVISDKLDDMLTDWGCDLNEPSKGRALPPAFVNAFGASPSKSPKLLGFMIWEGVAPTKKFKRDFYRKKDDWQAAWADEQRRMKELLEKAIEEYDSGDAALGVASGQLIAHLSFLSGSTELKDPSSFNLVKVSEESPQPRHGEDLHSALSAGLVVVEEIVADGFGVGNLKLTLRSLSSEPLIITIRKGTVFQQKSWTHRSDLLTGLDYMVALLPESSTTKEMLGHSFTMVCPPPSCDEMLITDFYVDLEDLLGSQALIWDHFQNFKWPSKPT</sequence>
<dbReference type="EMBL" id="CAMXCT010004458">
    <property type="protein sequence ID" value="CAI4009196.1"/>
    <property type="molecule type" value="Genomic_DNA"/>
</dbReference>
<dbReference type="Pfam" id="PF14580">
    <property type="entry name" value="LRR_9"/>
    <property type="match status" value="1"/>
</dbReference>
<keyword evidence="2" id="KW-0677">Repeat</keyword>
<dbReference type="InterPro" id="IPR001611">
    <property type="entry name" value="Leu-rich_rpt"/>
</dbReference>
<dbReference type="GO" id="GO:0003924">
    <property type="term" value="F:GTPase activity"/>
    <property type="evidence" value="ECO:0007669"/>
    <property type="project" value="InterPro"/>
</dbReference>
<evidence type="ECO:0000313" key="6">
    <source>
        <dbReference type="Proteomes" id="UP001152797"/>
    </source>
</evidence>
<feature type="coiled-coil region" evidence="3">
    <location>
        <begin position="381"/>
        <end position="408"/>
    </location>
</feature>
<dbReference type="PANTHER" id="PTHR15454">
    <property type="entry name" value="NISCHARIN RELATED"/>
    <property type="match status" value="1"/>
</dbReference>
<dbReference type="SUPFAM" id="SSF52058">
    <property type="entry name" value="L domain-like"/>
    <property type="match status" value="1"/>
</dbReference>
<protein>
    <submittedName>
        <fullName evidence="5">Leucine-rich repeat and guanylate kinase domain-containing protein</fullName>
    </submittedName>
</protein>
<keyword evidence="1" id="KW-0433">Leucine-rich repeat</keyword>
<dbReference type="InterPro" id="IPR032675">
    <property type="entry name" value="LRR_dom_sf"/>
</dbReference>
<proteinExistence type="predicted"/>
<dbReference type="GO" id="GO:0005737">
    <property type="term" value="C:cytoplasm"/>
    <property type="evidence" value="ECO:0007669"/>
    <property type="project" value="TreeGrafter"/>
</dbReference>
<reference evidence="4" key="1">
    <citation type="submission" date="2022-10" db="EMBL/GenBank/DDBJ databases">
        <authorList>
            <person name="Chen Y."/>
            <person name="Dougan E. K."/>
            <person name="Chan C."/>
            <person name="Rhodes N."/>
            <person name="Thang M."/>
        </authorList>
    </citation>
    <scope>NUCLEOTIDE SEQUENCE</scope>
</reference>
<dbReference type="EMBL" id="CAMXCT030004458">
    <property type="protein sequence ID" value="CAL4796508.1"/>
    <property type="molecule type" value="Genomic_DNA"/>
</dbReference>
<evidence type="ECO:0000256" key="3">
    <source>
        <dbReference type="SAM" id="Coils"/>
    </source>
</evidence>
<dbReference type="PANTHER" id="PTHR15454:SF56">
    <property type="entry name" value="PROTEIN PHOSPHATASE 1 REGULATORY SUBUNIT 7-RELATED"/>
    <property type="match status" value="1"/>
</dbReference>
<reference evidence="5 6" key="2">
    <citation type="submission" date="2024-05" db="EMBL/GenBank/DDBJ databases">
        <authorList>
            <person name="Chen Y."/>
            <person name="Shah S."/>
            <person name="Dougan E. K."/>
            <person name="Thang M."/>
            <person name="Chan C."/>
        </authorList>
    </citation>
    <scope>NUCLEOTIDE SEQUENCE [LARGE SCALE GENOMIC DNA]</scope>
</reference>
<dbReference type="Gene3D" id="3.40.50.300">
    <property type="entry name" value="P-loop containing nucleotide triphosphate hydrolases"/>
    <property type="match status" value="1"/>
</dbReference>
<dbReference type="Pfam" id="PF00071">
    <property type="entry name" value="Ras"/>
    <property type="match status" value="1"/>
</dbReference>
<evidence type="ECO:0000313" key="4">
    <source>
        <dbReference type="EMBL" id="CAI4009196.1"/>
    </source>
</evidence>
<dbReference type="PROSITE" id="PS51450">
    <property type="entry name" value="LRR"/>
    <property type="match status" value="4"/>
</dbReference>
<comment type="caution">
    <text evidence="4">The sequence shown here is derived from an EMBL/GenBank/DDBJ whole genome shotgun (WGS) entry which is preliminary data.</text>
</comment>
<dbReference type="OrthoDB" id="6334211at2759"/>
<organism evidence="4">
    <name type="scientific">Cladocopium goreaui</name>
    <dbReference type="NCBI Taxonomy" id="2562237"/>
    <lineage>
        <taxon>Eukaryota</taxon>
        <taxon>Sar</taxon>
        <taxon>Alveolata</taxon>
        <taxon>Dinophyceae</taxon>
        <taxon>Suessiales</taxon>
        <taxon>Symbiodiniaceae</taxon>
        <taxon>Cladocopium</taxon>
    </lineage>
</organism>
<dbReference type="SMART" id="SM00174">
    <property type="entry name" value="RHO"/>
    <property type="match status" value="1"/>
</dbReference>
<dbReference type="GO" id="GO:0016301">
    <property type="term" value="F:kinase activity"/>
    <property type="evidence" value="ECO:0007669"/>
    <property type="project" value="UniProtKB-KW"/>
</dbReference>
<feature type="coiled-coil region" evidence="3">
    <location>
        <begin position="708"/>
        <end position="742"/>
    </location>
</feature>
<dbReference type="InterPro" id="IPR001806">
    <property type="entry name" value="Small_GTPase"/>
</dbReference>
<evidence type="ECO:0000256" key="1">
    <source>
        <dbReference type="ARBA" id="ARBA00022614"/>
    </source>
</evidence>
<dbReference type="GO" id="GO:0005525">
    <property type="term" value="F:GTP binding"/>
    <property type="evidence" value="ECO:0007669"/>
    <property type="project" value="InterPro"/>
</dbReference>
<keyword evidence="3" id="KW-0175">Coiled coil</keyword>
<dbReference type="Gene3D" id="3.80.10.10">
    <property type="entry name" value="Ribonuclease Inhibitor"/>
    <property type="match status" value="2"/>
</dbReference>
<evidence type="ECO:0000256" key="2">
    <source>
        <dbReference type="ARBA" id="ARBA00022737"/>
    </source>
</evidence>
<dbReference type="PROSITE" id="PS51419">
    <property type="entry name" value="RAB"/>
    <property type="match status" value="1"/>
</dbReference>
<dbReference type="AlphaFoldDB" id="A0A9P1DGI5"/>